<evidence type="ECO:0000313" key="6">
    <source>
        <dbReference type="EMBL" id="MBO3085621.1"/>
    </source>
</evidence>
<dbReference type="CDD" id="cd01392">
    <property type="entry name" value="HTH_LacI"/>
    <property type="match status" value="1"/>
</dbReference>
<evidence type="ECO:0000313" key="7">
    <source>
        <dbReference type="Proteomes" id="UP000678317"/>
    </source>
</evidence>
<comment type="caution">
    <text evidence="6">The sequence shown here is derived from an EMBL/GenBank/DDBJ whole genome shotgun (WGS) entry which is preliminary data.</text>
</comment>
<dbReference type="InterPro" id="IPR046335">
    <property type="entry name" value="LacI/GalR-like_sensor"/>
</dbReference>
<evidence type="ECO:0000256" key="1">
    <source>
        <dbReference type="ARBA" id="ARBA00023015"/>
    </source>
</evidence>
<dbReference type="PROSITE" id="PS50932">
    <property type="entry name" value="HTH_LACI_2"/>
    <property type="match status" value="1"/>
</dbReference>
<dbReference type="EMBL" id="JAGFBM010000007">
    <property type="protein sequence ID" value="MBO3085621.1"/>
    <property type="molecule type" value="Genomic_DNA"/>
</dbReference>
<accession>A0ABS3SIQ0</accession>
<dbReference type="Gene3D" id="3.40.50.2300">
    <property type="match status" value="2"/>
</dbReference>
<gene>
    <name evidence="6" type="ORF">J4035_13330</name>
</gene>
<dbReference type="SUPFAM" id="SSF53822">
    <property type="entry name" value="Periplasmic binding protein-like I"/>
    <property type="match status" value="1"/>
</dbReference>
<proteinExistence type="predicted"/>
<keyword evidence="3" id="KW-0804">Transcription</keyword>
<keyword evidence="7" id="KW-1185">Reference proteome</keyword>
<feature type="compositionally biased region" description="Pro residues" evidence="4">
    <location>
        <begin position="26"/>
        <end position="37"/>
    </location>
</feature>
<dbReference type="InterPro" id="IPR000843">
    <property type="entry name" value="HTH_LacI"/>
</dbReference>
<dbReference type="PANTHER" id="PTHR30146:SF155">
    <property type="entry name" value="ALANINE RACEMASE"/>
    <property type="match status" value="1"/>
</dbReference>
<keyword evidence="1" id="KW-0805">Transcription regulation</keyword>
<sequence length="373" mass="38600">MVTPAYDSGVPASTASPSTPSSGPSSPTPSPPAPAPARRPTITDVARAAGVSIAVVSYALNGRPGVSAATRERVLRVADEFGWRPSAAARSMRSGPRAIGLVVDRGAAGPVAQATGVLEFVIALQEVLATRNLALMLQIVDGPEAAVSLYGDWWAERRFDVMVVTDVLVEDPRIDALRRLRAPAVIVGAGHSDADVASVTLDHTEGFVRVGRYLLELGHRHVALVSGPTELERTRERLAALTGVLDAAGGLLVHEATGGTAEEAAVATRRLVTGGRAPTAIVYDSDQMAVAALDVARRTGLAVPWDLSVVAGSDSALCRLATPSITTLPSAQRELGAATGEVVLAVLDGDPRAQRELHIGGLAVRGSTGPRSR</sequence>
<dbReference type="InterPro" id="IPR010982">
    <property type="entry name" value="Lambda_DNA-bd_dom_sf"/>
</dbReference>
<protein>
    <submittedName>
        <fullName evidence="6">LacI family DNA-binding transcriptional regulator</fullName>
    </submittedName>
</protein>
<dbReference type="InterPro" id="IPR028082">
    <property type="entry name" value="Peripla_BP_I"/>
</dbReference>
<dbReference type="Proteomes" id="UP000678317">
    <property type="component" value="Unassembled WGS sequence"/>
</dbReference>
<dbReference type="PANTHER" id="PTHR30146">
    <property type="entry name" value="LACI-RELATED TRANSCRIPTIONAL REPRESSOR"/>
    <property type="match status" value="1"/>
</dbReference>
<reference evidence="6 7" key="1">
    <citation type="submission" date="2021-03" db="EMBL/GenBank/DDBJ databases">
        <title>novel species in genus Cellulomonas.</title>
        <authorList>
            <person name="Zhang G."/>
        </authorList>
    </citation>
    <scope>NUCLEOTIDE SEQUENCE [LARGE SCALE GENOMIC DNA]</scope>
    <source>
        <strain evidence="7">zg-ZUI188</strain>
    </source>
</reference>
<dbReference type="SUPFAM" id="SSF47413">
    <property type="entry name" value="lambda repressor-like DNA-binding domains"/>
    <property type="match status" value="1"/>
</dbReference>
<dbReference type="Pfam" id="PF13377">
    <property type="entry name" value="Peripla_BP_3"/>
    <property type="match status" value="1"/>
</dbReference>
<evidence type="ECO:0000256" key="2">
    <source>
        <dbReference type="ARBA" id="ARBA00023125"/>
    </source>
</evidence>
<evidence type="ECO:0000256" key="4">
    <source>
        <dbReference type="SAM" id="MobiDB-lite"/>
    </source>
</evidence>
<dbReference type="GO" id="GO:0003677">
    <property type="term" value="F:DNA binding"/>
    <property type="evidence" value="ECO:0007669"/>
    <property type="project" value="UniProtKB-KW"/>
</dbReference>
<name>A0ABS3SIQ0_9CELL</name>
<keyword evidence="2 6" id="KW-0238">DNA-binding</keyword>
<feature type="compositionally biased region" description="Low complexity" evidence="4">
    <location>
        <begin position="11"/>
        <end position="25"/>
    </location>
</feature>
<dbReference type="Pfam" id="PF00356">
    <property type="entry name" value="LacI"/>
    <property type="match status" value="1"/>
</dbReference>
<feature type="domain" description="HTH lacI-type" evidence="5">
    <location>
        <begin position="40"/>
        <end position="94"/>
    </location>
</feature>
<dbReference type="RefSeq" id="WP_208289926.1">
    <property type="nucleotide sequence ID" value="NZ_JAGFBM010000007.1"/>
</dbReference>
<feature type="region of interest" description="Disordered" evidence="4">
    <location>
        <begin position="1"/>
        <end position="39"/>
    </location>
</feature>
<evidence type="ECO:0000256" key="3">
    <source>
        <dbReference type="ARBA" id="ARBA00023163"/>
    </source>
</evidence>
<evidence type="ECO:0000259" key="5">
    <source>
        <dbReference type="PROSITE" id="PS50932"/>
    </source>
</evidence>
<dbReference type="SMART" id="SM00354">
    <property type="entry name" value="HTH_LACI"/>
    <property type="match status" value="1"/>
</dbReference>
<organism evidence="6 7">
    <name type="scientific">Cellulomonas fengjieae</name>
    <dbReference type="NCBI Taxonomy" id="2819978"/>
    <lineage>
        <taxon>Bacteria</taxon>
        <taxon>Bacillati</taxon>
        <taxon>Actinomycetota</taxon>
        <taxon>Actinomycetes</taxon>
        <taxon>Micrococcales</taxon>
        <taxon>Cellulomonadaceae</taxon>
        <taxon>Cellulomonas</taxon>
    </lineage>
</organism>
<dbReference type="Gene3D" id="1.10.260.40">
    <property type="entry name" value="lambda repressor-like DNA-binding domains"/>
    <property type="match status" value="1"/>
</dbReference>